<dbReference type="Proteomes" id="UP000294830">
    <property type="component" value="Unassembled WGS sequence"/>
</dbReference>
<feature type="signal peptide" evidence="1">
    <location>
        <begin position="1"/>
        <end position="21"/>
    </location>
</feature>
<comment type="caution">
    <text evidence="2">The sequence shown here is derived from an EMBL/GenBank/DDBJ whole genome shotgun (WGS) entry which is preliminary data.</text>
</comment>
<evidence type="ECO:0000256" key="1">
    <source>
        <dbReference type="SAM" id="SignalP"/>
    </source>
</evidence>
<proteinExistence type="predicted"/>
<keyword evidence="1" id="KW-0732">Signal</keyword>
<reference evidence="2 3" key="1">
    <citation type="submission" date="2019-03" db="EMBL/GenBank/DDBJ databases">
        <title>Genomic Encyclopedia of Archaeal and Bacterial Type Strains, Phase II (KMG-II): from individual species to whole genera.</title>
        <authorList>
            <person name="Goeker M."/>
        </authorList>
    </citation>
    <scope>NUCLEOTIDE SEQUENCE [LARGE SCALE GENOMIC DNA]</scope>
    <source>
        <strain evidence="2 3">RL-C</strain>
    </source>
</reference>
<protein>
    <submittedName>
        <fullName evidence="2">Uncharacterized protein</fullName>
    </submittedName>
</protein>
<evidence type="ECO:0000313" key="2">
    <source>
        <dbReference type="EMBL" id="TCN67619.1"/>
    </source>
</evidence>
<dbReference type="OrthoDB" id="9867856at2"/>
<dbReference type="RefSeq" id="WP_131839256.1">
    <property type="nucleotide sequence ID" value="NZ_SLWB01000007.1"/>
</dbReference>
<gene>
    <name evidence="2" type="ORF">CLV25_10778</name>
</gene>
<dbReference type="EMBL" id="SLWB01000007">
    <property type="protein sequence ID" value="TCN67619.1"/>
    <property type="molecule type" value="Genomic_DNA"/>
</dbReference>
<evidence type="ECO:0000313" key="3">
    <source>
        <dbReference type="Proteomes" id="UP000294830"/>
    </source>
</evidence>
<name>A0A4R2ESY2_9BACT</name>
<organism evidence="2 3">
    <name type="scientific">Acetobacteroides hydrogenigenes</name>
    <dbReference type="NCBI Taxonomy" id="979970"/>
    <lineage>
        <taxon>Bacteria</taxon>
        <taxon>Pseudomonadati</taxon>
        <taxon>Bacteroidota</taxon>
        <taxon>Bacteroidia</taxon>
        <taxon>Bacteroidales</taxon>
        <taxon>Rikenellaceae</taxon>
        <taxon>Acetobacteroides</taxon>
    </lineage>
</organism>
<dbReference type="AlphaFoldDB" id="A0A4R2ESY2"/>
<feature type="chain" id="PRO_5020867105" evidence="1">
    <location>
        <begin position="22"/>
        <end position="124"/>
    </location>
</feature>
<sequence length="124" mass="13616">MRKIVLLVAVALMSLVYTAKANSNALEGHLVRQVLLAEDVKALMASDQDGKSLPLRILYQKEVENTLQVFDPTQENLVIVKDVNVEMVDGALVATVKLNVNGKVKVDKVYTKNGVKAPWNLSTI</sequence>
<accession>A0A4R2ESY2</accession>
<keyword evidence="3" id="KW-1185">Reference proteome</keyword>